<keyword evidence="6 7" id="KW-0482">Metalloprotease</keyword>
<dbReference type="AlphaFoldDB" id="A0A7S2S888"/>
<organism evidence="10">
    <name type="scientific">Eucampia antarctica</name>
    <dbReference type="NCBI Taxonomy" id="49252"/>
    <lineage>
        <taxon>Eukaryota</taxon>
        <taxon>Sar</taxon>
        <taxon>Stramenopiles</taxon>
        <taxon>Ochrophyta</taxon>
        <taxon>Bacillariophyta</taxon>
        <taxon>Mediophyceae</taxon>
        <taxon>Biddulphiophycidae</taxon>
        <taxon>Hemiaulales</taxon>
        <taxon>Hemiaulaceae</taxon>
        <taxon>Eucampia</taxon>
    </lineage>
</organism>
<dbReference type="Gene3D" id="3.40.390.10">
    <property type="entry name" value="Collagenase (Catalytic Domain)"/>
    <property type="match status" value="1"/>
</dbReference>
<dbReference type="InterPro" id="IPR001567">
    <property type="entry name" value="Pept_M3A_M3B_dom"/>
</dbReference>
<dbReference type="PANTHER" id="PTHR43660">
    <property type="entry name" value="DIPEPTIDYL CARBOXYPEPTIDASE"/>
    <property type="match status" value="1"/>
</dbReference>
<dbReference type="GO" id="GO:0006508">
    <property type="term" value="P:proteolysis"/>
    <property type="evidence" value="ECO:0007669"/>
    <property type="project" value="UniProtKB-KW"/>
</dbReference>
<dbReference type="InterPro" id="IPR024079">
    <property type="entry name" value="MetalloPept_cat_dom_sf"/>
</dbReference>
<keyword evidence="4 7" id="KW-0378">Hydrolase</keyword>
<reference evidence="10" key="1">
    <citation type="submission" date="2021-01" db="EMBL/GenBank/DDBJ databases">
        <authorList>
            <person name="Corre E."/>
            <person name="Pelletier E."/>
            <person name="Niang G."/>
            <person name="Scheremetjew M."/>
            <person name="Finn R."/>
            <person name="Kale V."/>
            <person name="Holt S."/>
            <person name="Cochrane G."/>
            <person name="Meng A."/>
            <person name="Brown T."/>
            <person name="Cohen L."/>
        </authorList>
    </citation>
    <scope>NUCLEOTIDE SEQUENCE</scope>
    <source>
        <strain evidence="10">CCMP1452</strain>
    </source>
</reference>
<evidence type="ECO:0000256" key="7">
    <source>
        <dbReference type="RuleBase" id="RU003435"/>
    </source>
</evidence>
<sequence length="788" mass="89970">MLSIFTKCFSNQLIDRRGSRFLTSSITVSVIAGLLPSLLLSSQVSPLAVSGLVVRRSSSAGHNGIYRNSLGGKVPKVANTEIFPQESRRRSNLVCSSTMTEVENPLLKSWHEEPFLLPPFGAIEVADFEPAFEVAMKGHVQDLQTIVDSTEKPSFANVIEVYDRAGLLMDKISGVYGNYVSSLNTDAMQQVQMRLSPILSRHSSQTYTLPGLFDKIQKLHQKRSDLSLNSEQLRLLERVYMDFTRQGAHFDTQSQKEYADLKAQLAELQTQFNQNVMKDEEEWHMLLTVKEMDGCPENLIEAARQAALVKNYTEDDQYIITTSRSLVEPFLTYANRRDLRERACTAWTNRGQLDPDRNNIKTAENILKLRQRQANLHGHSSFAEYQCLDRMAKTPQNVMKLLENVWERAKVSAERERNALEEFVRQQPGDTLTDGIQPWDWRFYAEKVRIAKYDFDESLLKPYLSLNQVTQAVMAVSNNLFGLKYKKRTDISSYHPDVDTYEVTQGDDDSLVAIFLHDNYARPHKSSGAWMSEFRSQTDNLPSSNDEMQKIPIVANNNNFAKANPTLLSFDDATTLFHEMGHAHHGMLSKATYGRLASTNVLTDFVELPSQLMEHWLKQPQVLKEFAKHYKTGQPVPDELLQKLEKAQSFNQGFATIEFTICALLDMSMHQIQDYTDFDLVEFEKQEMERLGMPQGIVMRHRPAHFQHLFSTSGYAAGYYVYQWAEVLDADVFAAFEESGDIFDSETAEKARKFIYSAGNTVAPDELFRRFRGRDPDISFMLKKKGLI</sequence>
<evidence type="ECO:0000256" key="5">
    <source>
        <dbReference type="ARBA" id="ARBA00022833"/>
    </source>
</evidence>
<evidence type="ECO:0000256" key="1">
    <source>
        <dbReference type="ARBA" id="ARBA00006040"/>
    </source>
</evidence>
<evidence type="ECO:0000256" key="3">
    <source>
        <dbReference type="ARBA" id="ARBA00022723"/>
    </source>
</evidence>
<protein>
    <recommendedName>
        <fullName evidence="9">Peptidase M3A/M3B catalytic domain-containing protein</fullName>
    </recommendedName>
</protein>
<keyword evidence="8" id="KW-1133">Transmembrane helix</keyword>
<keyword evidence="3 7" id="KW-0479">Metal-binding</keyword>
<accession>A0A7S2S888</accession>
<feature type="transmembrane region" description="Helical" evidence="8">
    <location>
        <begin position="21"/>
        <end position="40"/>
    </location>
</feature>
<dbReference type="Pfam" id="PF01432">
    <property type="entry name" value="Peptidase_M3"/>
    <property type="match status" value="1"/>
</dbReference>
<dbReference type="EMBL" id="HBHI01025163">
    <property type="protein sequence ID" value="CAD9692550.1"/>
    <property type="molecule type" value="Transcribed_RNA"/>
</dbReference>
<evidence type="ECO:0000256" key="2">
    <source>
        <dbReference type="ARBA" id="ARBA00022670"/>
    </source>
</evidence>
<feature type="domain" description="Peptidase M3A/M3B catalytic" evidence="9">
    <location>
        <begin position="330"/>
        <end position="786"/>
    </location>
</feature>
<dbReference type="GO" id="GO:0046872">
    <property type="term" value="F:metal ion binding"/>
    <property type="evidence" value="ECO:0007669"/>
    <property type="project" value="UniProtKB-UniRule"/>
</dbReference>
<comment type="similarity">
    <text evidence="1 7">Belongs to the peptidase M3 family.</text>
</comment>
<evidence type="ECO:0000313" key="10">
    <source>
        <dbReference type="EMBL" id="CAD9692550.1"/>
    </source>
</evidence>
<dbReference type="InterPro" id="IPR024077">
    <property type="entry name" value="Neurolysin/TOP_dom2"/>
</dbReference>
<dbReference type="SUPFAM" id="SSF55486">
    <property type="entry name" value="Metalloproteases ('zincins'), catalytic domain"/>
    <property type="match status" value="1"/>
</dbReference>
<dbReference type="InterPro" id="IPR034005">
    <property type="entry name" value="M3A_DCP"/>
</dbReference>
<dbReference type="CDD" id="cd06456">
    <property type="entry name" value="M3A_DCP"/>
    <property type="match status" value="1"/>
</dbReference>
<dbReference type="InterPro" id="IPR045090">
    <property type="entry name" value="Pept_M3A_M3B"/>
</dbReference>
<keyword evidence="8" id="KW-0812">Transmembrane</keyword>
<keyword evidence="2 7" id="KW-0645">Protease</keyword>
<evidence type="ECO:0000256" key="4">
    <source>
        <dbReference type="ARBA" id="ARBA00022801"/>
    </source>
</evidence>
<dbReference type="GO" id="GO:0004222">
    <property type="term" value="F:metalloendopeptidase activity"/>
    <property type="evidence" value="ECO:0007669"/>
    <property type="project" value="InterPro"/>
</dbReference>
<gene>
    <name evidence="10" type="ORF">EANT1437_LOCUS12926</name>
</gene>
<name>A0A7S2S888_9STRA</name>
<dbReference type="PANTHER" id="PTHR43660:SF1">
    <property type="entry name" value="DIPEPTIDYL CARBOXYPEPTIDASE"/>
    <property type="match status" value="1"/>
</dbReference>
<dbReference type="Gene3D" id="1.10.1370.10">
    <property type="entry name" value="Neurolysin, domain 3"/>
    <property type="match status" value="1"/>
</dbReference>
<evidence type="ECO:0000259" key="9">
    <source>
        <dbReference type="Pfam" id="PF01432"/>
    </source>
</evidence>
<keyword evidence="5 7" id="KW-0862">Zinc</keyword>
<comment type="cofactor">
    <cofactor evidence="7">
        <name>Zn(2+)</name>
        <dbReference type="ChEBI" id="CHEBI:29105"/>
    </cofactor>
    <text evidence="7">Binds 1 zinc ion.</text>
</comment>
<evidence type="ECO:0000256" key="8">
    <source>
        <dbReference type="SAM" id="Phobius"/>
    </source>
</evidence>
<keyword evidence="8" id="KW-0472">Membrane</keyword>
<proteinExistence type="inferred from homology"/>
<evidence type="ECO:0000256" key="6">
    <source>
        <dbReference type="ARBA" id="ARBA00023049"/>
    </source>
</evidence>